<dbReference type="AlphaFoldDB" id="A0A072TS31"/>
<dbReference type="Gene3D" id="1.20.5.190">
    <property type="match status" value="1"/>
</dbReference>
<dbReference type="Pfam" id="PF00612">
    <property type="entry name" value="IQ"/>
    <property type="match status" value="2"/>
</dbReference>
<dbReference type="PANTHER" id="PTHR32295">
    <property type="entry name" value="IQ-DOMAIN 5-RELATED"/>
    <property type="match status" value="1"/>
</dbReference>
<dbReference type="PaxDb" id="3880-AES66229"/>
<dbReference type="STRING" id="3880.A0A072TS31"/>
<dbReference type="CDD" id="cd23767">
    <property type="entry name" value="IQCD"/>
    <property type="match status" value="1"/>
</dbReference>
<evidence type="ECO:0000313" key="3">
    <source>
        <dbReference type="EMBL" id="KEH19663.1"/>
    </source>
</evidence>
<dbReference type="SMART" id="SM00015">
    <property type="entry name" value="IQ"/>
    <property type="match status" value="2"/>
</dbReference>
<reference evidence="3 5" key="2">
    <citation type="journal article" date="2014" name="BMC Genomics">
        <title>An improved genome release (version Mt4.0) for the model legume Medicago truncatula.</title>
        <authorList>
            <person name="Tang H."/>
            <person name="Krishnakumar V."/>
            <person name="Bidwell S."/>
            <person name="Rosen B."/>
            <person name="Chan A."/>
            <person name="Zhou S."/>
            <person name="Gentzbittel L."/>
            <person name="Childs K.L."/>
            <person name="Yandell M."/>
            <person name="Gundlach H."/>
            <person name="Mayer K.F."/>
            <person name="Schwartz D.C."/>
            <person name="Town C.D."/>
        </authorList>
    </citation>
    <scope>GENOME REANNOTATION</scope>
    <source>
        <strain evidence="3">A17</strain>
        <strain evidence="4 5">cv. Jemalong A17</strain>
    </source>
</reference>
<evidence type="ECO:0000313" key="5">
    <source>
        <dbReference type="Proteomes" id="UP000002051"/>
    </source>
</evidence>
<dbReference type="HOGENOM" id="CLU_934982_0_0_1"/>
<name>A0A072TS31_MEDTR</name>
<organism evidence="3 5">
    <name type="scientific">Medicago truncatula</name>
    <name type="common">Barrel medic</name>
    <name type="synonym">Medicago tribuloides</name>
    <dbReference type="NCBI Taxonomy" id="3880"/>
    <lineage>
        <taxon>Eukaryota</taxon>
        <taxon>Viridiplantae</taxon>
        <taxon>Streptophyta</taxon>
        <taxon>Embryophyta</taxon>
        <taxon>Tracheophyta</taxon>
        <taxon>Spermatophyta</taxon>
        <taxon>Magnoliopsida</taxon>
        <taxon>eudicotyledons</taxon>
        <taxon>Gunneridae</taxon>
        <taxon>Pentapetalae</taxon>
        <taxon>rosids</taxon>
        <taxon>fabids</taxon>
        <taxon>Fabales</taxon>
        <taxon>Fabaceae</taxon>
        <taxon>Papilionoideae</taxon>
        <taxon>50 kb inversion clade</taxon>
        <taxon>NPAAA clade</taxon>
        <taxon>Hologalegina</taxon>
        <taxon>IRL clade</taxon>
        <taxon>Trifolieae</taxon>
        <taxon>Medicago</taxon>
    </lineage>
</organism>
<evidence type="ECO:0000256" key="1">
    <source>
        <dbReference type="ARBA" id="ARBA00022860"/>
    </source>
</evidence>
<reference evidence="3 5" key="1">
    <citation type="journal article" date="2011" name="Nature">
        <title>The Medicago genome provides insight into the evolution of rhizobial symbioses.</title>
        <authorList>
            <person name="Young N.D."/>
            <person name="Debelle F."/>
            <person name="Oldroyd G.E."/>
            <person name="Geurts R."/>
            <person name="Cannon S.B."/>
            <person name="Udvardi M.K."/>
            <person name="Benedito V.A."/>
            <person name="Mayer K.F."/>
            <person name="Gouzy J."/>
            <person name="Schoof H."/>
            <person name="Van de Peer Y."/>
            <person name="Proost S."/>
            <person name="Cook D.R."/>
            <person name="Meyers B.C."/>
            <person name="Spannagl M."/>
            <person name="Cheung F."/>
            <person name="De Mita S."/>
            <person name="Krishnakumar V."/>
            <person name="Gundlach H."/>
            <person name="Zhou S."/>
            <person name="Mudge J."/>
            <person name="Bharti A.K."/>
            <person name="Murray J.D."/>
            <person name="Naoumkina M.A."/>
            <person name="Rosen B."/>
            <person name="Silverstein K.A."/>
            <person name="Tang H."/>
            <person name="Rombauts S."/>
            <person name="Zhao P.X."/>
            <person name="Zhou P."/>
            <person name="Barbe V."/>
            <person name="Bardou P."/>
            <person name="Bechner M."/>
            <person name="Bellec A."/>
            <person name="Berger A."/>
            <person name="Berges H."/>
            <person name="Bidwell S."/>
            <person name="Bisseling T."/>
            <person name="Choisne N."/>
            <person name="Couloux A."/>
            <person name="Denny R."/>
            <person name="Deshpande S."/>
            <person name="Dai X."/>
            <person name="Doyle J.J."/>
            <person name="Dudez A.M."/>
            <person name="Farmer A.D."/>
            <person name="Fouteau S."/>
            <person name="Franken C."/>
            <person name="Gibelin C."/>
            <person name="Gish J."/>
            <person name="Goldstein S."/>
            <person name="Gonzalez A.J."/>
            <person name="Green P.J."/>
            <person name="Hallab A."/>
            <person name="Hartog M."/>
            <person name="Hua A."/>
            <person name="Humphray S.J."/>
            <person name="Jeong D.H."/>
            <person name="Jing Y."/>
            <person name="Jocker A."/>
            <person name="Kenton S.M."/>
            <person name="Kim D.J."/>
            <person name="Klee K."/>
            <person name="Lai H."/>
            <person name="Lang C."/>
            <person name="Lin S."/>
            <person name="Macmil S.L."/>
            <person name="Magdelenat G."/>
            <person name="Matthews L."/>
            <person name="McCorrison J."/>
            <person name="Monaghan E.L."/>
            <person name="Mun J.H."/>
            <person name="Najar F.Z."/>
            <person name="Nicholson C."/>
            <person name="Noirot C."/>
            <person name="O'Bleness M."/>
            <person name="Paule C.R."/>
            <person name="Poulain J."/>
            <person name="Prion F."/>
            <person name="Qin B."/>
            <person name="Qu C."/>
            <person name="Retzel E.F."/>
            <person name="Riddle C."/>
            <person name="Sallet E."/>
            <person name="Samain S."/>
            <person name="Samson N."/>
            <person name="Sanders I."/>
            <person name="Saurat O."/>
            <person name="Scarpelli C."/>
            <person name="Schiex T."/>
            <person name="Segurens B."/>
            <person name="Severin A.J."/>
            <person name="Sherrier D.J."/>
            <person name="Shi R."/>
            <person name="Sims S."/>
            <person name="Singer S.R."/>
            <person name="Sinharoy S."/>
            <person name="Sterck L."/>
            <person name="Viollet A."/>
            <person name="Wang B.B."/>
            <person name="Wang K."/>
            <person name="Wang M."/>
            <person name="Wang X."/>
            <person name="Warfsmann J."/>
            <person name="Weissenbach J."/>
            <person name="White D.D."/>
            <person name="White J.D."/>
            <person name="Wiley G.B."/>
            <person name="Wincker P."/>
            <person name="Xing Y."/>
            <person name="Yang L."/>
            <person name="Yao Z."/>
            <person name="Ying F."/>
            <person name="Zhai J."/>
            <person name="Zhou L."/>
            <person name="Zuber A."/>
            <person name="Denarie J."/>
            <person name="Dixon R.A."/>
            <person name="May G.D."/>
            <person name="Schwartz D.C."/>
            <person name="Rogers J."/>
            <person name="Quetier F."/>
            <person name="Town C.D."/>
            <person name="Roe B.A."/>
        </authorList>
    </citation>
    <scope>NUCLEOTIDE SEQUENCE [LARGE SCALE GENOMIC DNA]</scope>
    <source>
        <strain evidence="3">A17</strain>
        <strain evidence="4 5">cv. Jemalong A17</strain>
    </source>
</reference>
<keyword evidence="5" id="KW-1185">Reference proteome</keyword>
<keyword evidence="1" id="KW-0112">Calmodulin-binding</keyword>
<dbReference type="GO" id="GO:0005516">
    <property type="term" value="F:calmodulin binding"/>
    <property type="evidence" value="ECO:0007669"/>
    <property type="project" value="UniProtKB-KW"/>
</dbReference>
<dbReference type="InterPro" id="IPR000048">
    <property type="entry name" value="IQ_motif_EF-hand-BS"/>
</dbReference>
<evidence type="ECO:0000313" key="4">
    <source>
        <dbReference type="EnsemblPlants" id="KEH19663"/>
    </source>
</evidence>
<reference evidence="4" key="3">
    <citation type="submission" date="2015-04" db="UniProtKB">
        <authorList>
            <consortium name="EnsemblPlants"/>
        </authorList>
    </citation>
    <scope>IDENTIFICATION</scope>
    <source>
        <strain evidence="4">cv. Jemalong A17</strain>
    </source>
</reference>
<dbReference type="PROSITE" id="PS50096">
    <property type="entry name" value="IQ"/>
    <property type="match status" value="2"/>
</dbReference>
<dbReference type="Proteomes" id="UP000002051">
    <property type="component" value="Chromosome 8"/>
</dbReference>
<gene>
    <name evidence="3" type="ordered locus">MTR_8g466020</name>
</gene>
<sequence>MDATINRDGALVKCEINYVLSNIVITRETTSLTNKDTSAAPNVIEKICTTDFSNEKLQLSSNACSDMPGTIITEIESMVDVNPPESAALIIQASIRGYLVRRALLNSKNVVKLQAVVRGHLVRRHAVGASRHVQAITKMQESETITRGDENRSREPKLHLCWNGLLIERKVVSMPVYGKIEVHNTEIAHDSRLIPPDKLLQRMHHKASILLTDQAVCTLVDACFQVVQQSVNRGDLLQRSSRYTMLELIQAVFARLPEIEANRDGQNLGQFKGLVASDKNIVSLLRFQMSQDGRHHLI</sequence>
<protein>
    <submittedName>
        <fullName evidence="3">IQ calmodulin-binding motif protein</fullName>
    </submittedName>
</protein>
<dbReference type="EMBL" id="CM001224">
    <property type="protein sequence ID" value="KEH19663.1"/>
    <property type="molecule type" value="Genomic_DNA"/>
</dbReference>
<comment type="similarity">
    <text evidence="2">Belongs to the IQD family.</text>
</comment>
<evidence type="ECO:0000256" key="2">
    <source>
        <dbReference type="ARBA" id="ARBA00024341"/>
    </source>
</evidence>
<dbReference type="EnsemblPlants" id="KEH19663">
    <property type="protein sequence ID" value="KEH19663"/>
    <property type="gene ID" value="MTR_8g466020"/>
</dbReference>
<proteinExistence type="inferred from homology"/>
<accession>A0A072TS31</accession>
<dbReference type="PANTHER" id="PTHR32295:SF108">
    <property type="entry name" value="PROTEIN IQ-DOMAIN 20"/>
    <property type="match status" value="1"/>
</dbReference>